<evidence type="ECO:0000313" key="4">
    <source>
        <dbReference type="EMBL" id="PNN30027.1"/>
    </source>
</evidence>
<dbReference type="SUPFAM" id="SSF46785">
    <property type="entry name" value="Winged helix' DNA-binding domain"/>
    <property type="match status" value="1"/>
</dbReference>
<dbReference type="EMBL" id="PGWX01000347">
    <property type="protein sequence ID" value="PPJ73438.1"/>
    <property type="molecule type" value="Genomic_DNA"/>
</dbReference>
<sequence length="227" mass="26551">MAGKTYINNRDNDLSEGLKQLASYLNIPTGVIQAFKSECFVRRYNKGQIIYYSSDQPTYVYLLLDGIVLRETINEDGDAYRKLNKEQLLFPLNHLFRKIELNEMCTAITPCNVIGIPKDMLEYLCKNHDDIFVTLFEKLNNELELLMEYNMALTTKLARERIEKVLYYLCHAIGYDHDEFYEIKHIMTIQLLSDLAGISRETTGHIVHELKEEKKLIKNGKNWMVIK</sequence>
<evidence type="ECO:0000313" key="9">
    <source>
        <dbReference type="Proteomes" id="UP000316594"/>
    </source>
</evidence>
<dbReference type="Pfam" id="PF00027">
    <property type="entry name" value="cNMP_binding"/>
    <property type="match status" value="1"/>
</dbReference>
<reference evidence="4 7" key="2">
    <citation type="submission" date="2017-12" db="EMBL/GenBank/DDBJ databases">
        <title>FDA dAtabase for Regulatory Grade micrObial Sequences (FDA-ARGOS): Supporting development and validation of Infectious Disease Dx tests.</title>
        <authorList>
            <person name="Hoffmann M."/>
            <person name="Allard M."/>
            <person name="Evans P."/>
            <person name="Brown E."/>
            <person name="Tallon L."/>
            <person name="Sadzewicz L."/>
            <person name="Sengamalay N."/>
            <person name="Ott S."/>
            <person name="Godinez A."/>
            <person name="Nagaraj S."/>
            <person name="Vavikolanu K."/>
            <person name="Aluvathingal J."/>
            <person name="Nadendla S."/>
            <person name="Sichtig H."/>
        </authorList>
    </citation>
    <scope>NUCLEOTIDE SEQUENCE [LARGE SCALE GENOMIC DNA]</scope>
    <source>
        <strain evidence="4 7">FDAARGOS_148</strain>
    </source>
</reference>
<evidence type="ECO:0000256" key="1">
    <source>
        <dbReference type="ARBA" id="ARBA00020091"/>
    </source>
</evidence>
<evidence type="ECO:0000313" key="8">
    <source>
        <dbReference type="Proteomes" id="UP000238153"/>
    </source>
</evidence>
<dbReference type="InterPro" id="IPR036390">
    <property type="entry name" value="WH_DNA-bd_sf"/>
</dbReference>
<keyword evidence="2" id="KW-0010">Activator</keyword>
<dbReference type="CDD" id="cd00038">
    <property type="entry name" value="CAP_ED"/>
    <property type="match status" value="1"/>
</dbReference>
<reference evidence="5 8" key="1">
    <citation type="submission" date="2017-11" db="EMBL/GenBank/DDBJ databases">
        <authorList>
            <person name="Founou R.C."/>
            <person name="Founou L."/>
            <person name="Allam M."/>
            <person name="Ismail A."/>
            <person name="Essack S.Y."/>
        </authorList>
    </citation>
    <scope>NUCLEOTIDE SEQUENCE [LARGE SCALE GENOMIC DNA]</scope>
    <source>
        <strain evidence="5 8">G811N2B1</strain>
    </source>
</reference>
<dbReference type="EMBL" id="VJMP01000002">
    <property type="protein sequence ID" value="TRL78551.1"/>
    <property type="molecule type" value="Genomic_DNA"/>
</dbReference>
<reference evidence="6 9" key="3">
    <citation type="submission" date="2019-07" db="EMBL/GenBank/DDBJ databases">
        <title>Genome Sequencing and Assembly of Staphylococcus haemolyticus SDA2.</title>
        <authorList>
            <person name="Emmons C.B."/>
            <person name="Park C."/>
            <person name="Sevigny J.L."/>
            <person name="Andam C."/>
        </authorList>
    </citation>
    <scope>NUCLEOTIDE SEQUENCE [LARGE SCALE GENOMIC DNA]</scope>
    <source>
        <strain evidence="6 9">SDA2</strain>
    </source>
</reference>
<evidence type="ECO:0000313" key="7">
    <source>
        <dbReference type="Proteomes" id="UP000053523"/>
    </source>
</evidence>
<dbReference type="Gene3D" id="1.10.10.10">
    <property type="entry name" value="Winged helix-like DNA-binding domain superfamily/Winged helix DNA-binding domain"/>
    <property type="match status" value="1"/>
</dbReference>
<dbReference type="AlphaFoldDB" id="A0A2A1K851"/>
<dbReference type="Gene3D" id="2.60.120.10">
    <property type="entry name" value="Jelly Rolls"/>
    <property type="match status" value="1"/>
</dbReference>
<gene>
    <name evidence="4" type="ORF">AL503_001715</name>
    <name evidence="5" type="ORF">CV019_09480</name>
    <name evidence="6" type="ORF">FNL11_02955</name>
</gene>
<protein>
    <recommendedName>
        <fullName evidence="1">HTH-type transcriptional regulator ArcR</fullName>
    </recommendedName>
</protein>
<dbReference type="RefSeq" id="WP_033079670.1">
    <property type="nucleotide sequence ID" value="NZ_CABMHO010000057.1"/>
</dbReference>
<evidence type="ECO:0000259" key="3">
    <source>
        <dbReference type="Pfam" id="PF00027"/>
    </source>
</evidence>
<evidence type="ECO:0000256" key="2">
    <source>
        <dbReference type="ARBA" id="ARBA00023159"/>
    </source>
</evidence>
<dbReference type="InterPro" id="IPR000595">
    <property type="entry name" value="cNMP-bd_dom"/>
</dbReference>
<feature type="domain" description="Cyclic nucleotide-binding" evidence="3">
    <location>
        <begin position="42"/>
        <end position="128"/>
    </location>
</feature>
<dbReference type="InterPro" id="IPR036388">
    <property type="entry name" value="WH-like_DNA-bd_sf"/>
</dbReference>
<accession>A0A2A1K851</accession>
<dbReference type="STRING" id="1283.ShL2_00282"/>
<evidence type="ECO:0000313" key="5">
    <source>
        <dbReference type="EMBL" id="PPJ73438.1"/>
    </source>
</evidence>
<dbReference type="InterPro" id="IPR018490">
    <property type="entry name" value="cNMP-bd_dom_sf"/>
</dbReference>
<dbReference type="InterPro" id="IPR014710">
    <property type="entry name" value="RmlC-like_jellyroll"/>
</dbReference>
<evidence type="ECO:0000313" key="6">
    <source>
        <dbReference type="EMBL" id="TRL78551.1"/>
    </source>
</evidence>
<proteinExistence type="predicted"/>
<name>A0A2A1K851_STAHA</name>
<organism evidence="6 9">
    <name type="scientific">Staphylococcus haemolyticus</name>
    <dbReference type="NCBI Taxonomy" id="1283"/>
    <lineage>
        <taxon>Bacteria</taxon>
        <taxon>Bacillati</taxon>
        <taxon>Bacillota</taxon>
        <taxon>Bacilli</taxon>
        <taxon>Bacillales</taxon>
        <taxon>Staphylococcaceae</taxon>
        <taxon>Staphylococcus</taxon>
    </lineage>
</organism>
<comment type="caution">
    <text evidence="6">The sequence shown here is derived from an EMBL/GenBank/DDBJ whole genome shotgun (WGS) entry which is preliminary data.</text>
</comment>
<dbReference type="KEGG" id="shh:ShL2_00282"/>
<dbReference type="Proteomes" id="UP000053523">
    <property type="component" value="Unassembled WGS sequence"/>
</dbReference>
<dbReference type="Proteomes" id="UP000238153">
    <property type="component" value="Unassembled WGS sequence"/>
</dbReference>
<dbReference type="SUPFAM" id="SSF51206">
    <property type="entry name" value="cAMP-binding domain-like"/>
    <property type="match status" value="1"/>
</dbReference>
<dbReference type="Proteomes" id="UP000316594">
    <property type="component" value="Unassembled WGS sequence"/>
</dbReference>
<dbReference type="EMBL" id="LORN02000006">
    <property type="protein sequence ID" value="PNN30027.1"/>
    <property type="molecule type" value="Genomic_DNA"/>
</dbReference>